<comment type="caution">
    <text evidence="2">The sequence shown here is derived from an EMBL/GenBank/DDBJ whole genome shotgun (WGS) entry which is preliminary data.</text>
</comment>
<sequence>MFKNWILLMLAVLLLSLSCERDDICATSTPTTPLLTIGFLDVDNFNETKSLNINIYKPDLSDSIVYTNASTIEVPLRTDTTATVLVFVKNPNNLVATEDPNNADTVTFNYTPQEEFISSACGYRVIYTNLSIQNNPGSDGRWIDDLTFTTRTISDEDTTQVFISH</sequence>
<reference evidence="2 3" key="1">
    <citation type="submission" date="2018-07" db="EMBL/GenBank/DDBJ databases">
        <title>Leeuwenhoekiella genomics.</title>
        <authorList>
            <person name="Tahon G."/>
            <person name="Willems A."/>
        </authorList>
    </citation>
    <scope>NUCLEOTIDE SEQUENCE [LARGE SCALE GENOMIC DNA]</scope>
    <source>
        <strain evidence="2 3">R-50232</strain>
    </source>
</reference>
<name>A0A4Q0NZ71_9FLAO</name>
<dbReference type="EMBL" id="QOVI01000002">
    <property type="protein sequence ID" value="RXG16999.1"/>
    <property type="molecule type" value="Genomic_DNA"/>
</dbReference>
<evidence type="ECO:0000313" key="3">
    <source>
        <dbReference type="Proteomes" id="UP000289821"/>
    </source>
</evidence>
<accession>A0A4Q0NZ71</accession>
<evidence type="ECO:0000313" key="2">
    <source>
        <dbReference type="EMBL" id="RXG16999.1"/>
    </source>
</evidence>
<dbReference type="InterPro" id="IPR045607">
    <property type="entry name" value="DUF6452"/>
</dbReference>
<dbReference type="Proteomes" id="UP000289821">
    <property type="component" value="Unassembled WGS sequence"/>
</dbReference>
<dbReference type="RefSeq" id="WP_128760646.1">
    <property type="nucleotide sequence ID" value="NZ_QOVI01000002.1"/>
</dbReference>
<dbReference type="AlphaFoldDB" id="A0A4Q0NZ71"/>
<organism evidence="2 3">
    <name type="scientific">Leeuwenhoekiella aestuarii</name>
    <dbReference type="NCBI Taxonomy" id="2249426"/>
    <lineage>
        <taxon>Bacteria</taxon>
        <taxon>Pseudomonadati</taxon>
        <taxon>Bacteroidota</taxon>
        <taxon>Flavobacteriia</taxon>
        <taxon>Flavobacteriales</taxon>
        <taxon>Flavobacteriaceae</taxon>
        <taxon>Leeuwenhoekiella</taxon>
    </lineage>
</organism>
<keyword evidence="1" id="KW-0732">Signal</keyword>
<proteinExistence type="predicted"/>
<keyword evidence="3" id="KW-1185">Reference proteome</keyword>
<dbReference type="PROSITE" id="PS51257">
    <property type="entry name" value="PROKAR_LIPOPROTEIN"/>
    <property type="match status" value="1"/>
</dbReference>
<evidence type="ECO:0000256" key="1">
    <source>
        <dbReference type="SAM" id="SignalP"/>
    </source>
</evidence>
<dbReference type="OrthoDB" id="663527at2"/>
<gene>
    <name evidence="2" type="ORF">DSM04_102582</name>
</gene>
<protein>
    <submittedName>
        <fullName evidence="2">Uncharacterized protein</fullName>
    </submittedName>
</protein>
<dbReference type="Pfam" id="PF20050">
    <property type="entry name" value="DUF6452"/>
    <property type="match status" value="1"/>
</dbReference>
<feature type="chain" id="PRO_5020669657" evidence="1">
    <location>
        <begin position="22"/>
        <end position="165"/>
    </location>
</feature>
<feature type="signal peptide" evidence="1">
    <location>
        <begin position="1"/>
        <end position="21"/>
    </location>
</feature>